<name>A0A0A9T383_ARUDO</name>
<protein>
    <submittedName>
        <fullName evidence="1">Uncharacterized protein</fullName>
    </submittedName>
</protein>
<organism evidence="1">
    <name type="scientific">Arundo donax</name>
    <name type="common">Giant reed</name>
    <name type="synonym">Donax arundinaceus</name>
    <dbReference type="NCBI Taxonomy" id="35708"/>
    <lineage>
        <taxon>Eukaryota</taxon>
        <taxon>Viridiplantae</taxon>
        <taxon>Streptophyta</taxon>
        <taxon>Embryophyta</taxon>
        <taxon>Tracheophyta</taxon>
        <taxon>Spermatophyta</taxon>
        <taxon>Magnoliopsida</taxon>
        <taxon>Liliopsida</taxon>
        <taxon>Poales</taxon>
        <taxon>Poaceae</taxon>
        <taxon>PACMAD clade</taxon>
        <taxon>Arundinoideae</taxon>
        <taxon>Arundineae</taxon>
        <taxon>Arundo</taxon>
    </lineage>
</organism>
<sequence>MPVQGRRTTGRGAREQ</sequence>
<dbReference type="EMBL" id="GBRH01267532">
    <property type="protein sequence ID" value="JAD30363.1"/>
    <property type="molecule type" value="Transcribed_RNA"/>
</dbReference>
<dbReference type="AlphaFoldDB" id="A0A0A9T383"/>
<evidence type="ECO:0000313" key="1">
    <source>
        <dbReference type="EMBL" id="JAD30363.1"/>
    </source>
</evidence>
<reference evidence="1" key="2">
    <citation type="journal article" date="2015" name="Data Brief">
        <title>Shoot transcriptome of the giant reed, Arundo donax.</title>
        <authorList>
            <person name="Barrero R.A."/>
            <person name="Guerrero F.D."/>
            <person name="Moolhuijzen P."/>
            <person name="Goolsby J.A."/>
            <person name="Tidwell J."/>
            <person name="Bellgard S.E."/>
            <person name="Bellgard M.I."/>
        </authorList>
    </citation>
    <scope>NUCLEOTIDE SEQUENCE</scope>
    <source>
        <tissue evidence="1">Shoot tissue taken approximately 20 cm above the soil surface</tissue>
    </source>
</reference>
<reference evidence="1" key="1">
    <citation type="submission" date="2014-09" db="EMBL/GenBank/DDBJ databases">
        <authorList>
            <person name="Magalhaes I.L.F."/>
            <person name="Oliveira U."/>
            <person name="Santos F.R."/>
            <person name="Vidigal T.H.D.A."/>
            <person name="Brescovit A.D."/>
            <person name="Santos A.J."/>
        </authorList>
    </citation>
    <scope>NUCLEOTIDE SEQUENCE</scope>
    <source>
        <tissue evidence="1">Shoot tissue taken approximately 20 cm above the soil surface</tissue>
    </source>
</reference>
<accession>A0A0A9T383</accession>
<proteinExistence type="predicted"/>